<sequence length="285" mass="32092">MEQTTQLQKARNISETLNAAFSFLREQFIPLAKNLLYVAGPLIILSALLNYFFFSKIFGAMVSNPSDPATTFNLMFSPQYLLLMFTQVLVTTVIALIVNFYVLDYVEGTGPTSVARMWQLVLNKTPIFLVYNIVIFFLMMLGMMFFVLPGIYLAIALVLFIPAAIQENLGLGAAIKRSIHLIKNYWWFTLGLMLLSIIILYIVYVVIELPFMLLGVGAVFSAGSPFSMEEFGNMYGIYVAFAQLSMLIYAFIFLVETVHFYSQREKKEASGLSGQIAELESPVTE</sequence>
<keyword evidence="1" id="KW-0472">Membrane</keyword>
<feature type="transmembrane region" description="Helical" evidence="1">
    <location>
        <begin position="35"/>
        <end position="54"/>
    </location>
</feature>
<feature type="transmembrane region" description="Helical" evidence="1">
    <location>
        <begin position="235"/>
        <end position="255"/>
    </location>
</feature>
<reference evidence="2" key="1">
    <citation type="journal article" date="2020" name="mSystems">
        <title>Genome- and Community-Level Interaction Insights into Carbon Utilization and Element Cycling Functions of Hydrothermarchaeota in Hydrothermal Sediment.</title>
        <authorList>
            <person name="Zhou Z."/>
            <person name="Liu Y."/>
            <person name="Xu W."/>
            <person name="Pan J."/>
            <person name="Luo Z.H."/>
            <person name="Li M."/>
        </authorList>
    </citation>
    <scope>NUCLEOTIDE SEQUENCE [LARGE SCALE GENOMIC DNA]</scope>
    <source>
        <strain evidence="2">HyVt-460</strain>
    </source>
</reference>
<proteinExistence type="predicted"/>
<dbReference type="AlphaFoldDB" id="A0A7V5RQA8"/>
<name>A0A7V5RQA8_CALAY</name>
<feature type="transmembrane region" description="Helical" evidence="1">
    <location>
        <begin position="151"/>
        <end position="173"/>
    </location>
</feature>
<organism evidence="2">
    <name type="scientific">Caldithrix abyssi</name>
    <dbReference type="NCBI Taxonomy" id="187145"/>
    <lineage>
        <taxon>Bacteria</taxon>
        <taxon>Pseudomonadati</taxon>
        <taxon>Calditrichota</taxon>
        <taxon>Calditrichia</taxon>
        <taxon>Calditrichales</taxon>
        <taxon>Calditrichaceae</taxon>
        <taxon>Caldithrix</taxon>
    </lineage>
</organism>
<evidence type="ECO:0000256" key="1">
    <source>
        <dbReference type="SAM" id="Phobius"/>
    </source>
</evidence>
<feature type="transmembrane region" description="Helical" evidence="1">
    <location>
        <begin position="185"/>
        <end position="207"/>
    </location>
</feature>
<keyword evidence="1" id="KW-0812">Transmembrane</keyword>
<evidence type="ECO:0000313" key="2">
    <source>
        <dbReference type="EMBL" id="HHM02727.1"/>
    </source>
</evidence>
<dbReference type="Proteomes" id="UP000885771">
    <property type="component" value="Unassembled WGS sequence"/>
</dbReference>
<comment type="caution">
    <text evidence="2">The sequence shown here is derived from an EMBL/GenBank/DDBJ whole genome shotgun (WGS) entry which is preliminary data.</text>
</comment>
<gene>
    <name evidence="2" type="ORF">ENJ15_06900</name>
</gene>
<accession>A0A7V5RQA8</accession>
<feature type="transmembrane region" description="Helical" evidence="1">
    <location>
        <begin position="80"/>
        <end position="106"/>
    </location>
</feature>
<protein>
    <recommendedName>
        <fullName evidence="3">Glycerophosphoryl diester phosphodiesterase membrane domain-containing protein</fullName>
    </recommendedName>
</protein>
<dbReference type="EMBL" id="DRLI01000263">
    <property type="protein sequence ID" value="HHM02727.1"/>
    <property type="molecule type" value="Genomic_DNA"/>
</dbReference>
<evidence type="ECO:0008006" key="3">
    <source>
        <dbReference type="Google" id="ProtNLM"/>
    </source>
</evidence>
<feature type="transmembrane region" description="Helical" evidence="1">
    <location>
        <begin position="127"/>
        <end position="145"/>
    </location>
</feature>
<keyword evidence="1" id="KW-1133">Transmembrane helix</keyword>